<sequence>MATFCGIIAILMWGLLAVLSVYSADIPPFQLLFVCFAVSCSLVVIKRLVKKEPVLRKPHLTPRQWAVAIGGLFGFHFCYFLALRFAPPIEASLIGYLWPLLLGVAVANAHQRYFAFAGGIFGFIGCGILVTGGEGVNFKSEFVLGYSLALACAFIWSGYSWFMSRTNSHVEDIGWISGAVAVLALVAHLLLEESHWQFSYQAWVSAIMLGLGPVGGAFYLWDAGLKFGNKALLASLSFATPVISSIALYVFGMSALSAAVGLAIAFILVGALMSNALPALFMRFVVLKRNI</sequence>
<keyword evidence="4" id="KW-1185">Reference proteome</keyword>
<evidence type="ECO:0000256" key="1">
    <source>
        <dbReference type="SAM" id="Phobius"/>
    </source>
</evidence>
<dbReference type="EMBL" id="CP008849">
    <property type="protein sequence ID" value="AIF97578.1"/>
    <property type="molecule type" value="Genomic_DNA"/>
</dbReference>
<reference evidence="3 4" key="1">
    <citation type="submission" date="2014-06" db="EMBL/GenBank/DDBJ databases">
        <title>Genomes of Alteromonas australica, a world apart.</title>
        <authorList>
            <person name="Gonzaga A."/>
            <person name="Lopez-Perez M."/>
            <person name="Rodriguez-Valera F."/>
        </authorList>
    </citation>
    <scope>NUCLEOTIDE SEQUENCE [LARGE SCALE GENOMIC DNA]</scope>
    <source>
        <strain evidence="3 4">H 17</strain>
    </source>
</reference>
<dbReference type="GO" id="GO:0016020">
    <property type="term" value="C:membrane"/>
    <property type="evidence" value="ECO:0007669"/>
    <property type="project" value="InterPro"/>
</dbReference>
<feature type="transmembrane region" description="Helical" evidence="1">
    <location>
        <begin position="65"/>
        <end position="83"/>
    </location>
</feature>
<dbReference type="eggNOG" id="COG0697">
    <property type="taxonomic scope" value="Bacteria"/>
</dbReference>
<feature type="transmembrane region" description="Helical" evidence="1">
    <location>
        <begin position="258"/>
        <end position="281"/>
    </location>
</feature>
<dbReference type="Pfam" id="PF00892">
    <property type="entry name" value="EamA"/>
    <property type="match status" value="2"/>
</dbReference>
<organism evidence="3 4">
    <name type="scientific">Alteromonas australica</name>
    <dbReference type="NCBI Taxonomy" id="589873"/>
    <lineage>
        <taxon>Bacteria</taxon>
        <taxon>Pseudomonadati</taxon>
        <taxon>Pseudomonadota</taxon>
        <taxon>Gammaproteobacteria</taxon>
        <taxon>Alteromonadales</taxon>
        <taxon>Alteromonadaceae</taxon>
        <taxon>Alteromonas/Salinimonas group</taxon>
        <taxon>Alteromonas</taxon>
    </lineage>
</organism>
<accession>A0A075NVT7</accession>
<dbReference type="RefSeq" id="WP_044055750.1">
    <property type="nucleotide sequence ID" value="NZ_CBCSKJ010000006.1"/>
</dbReference>
<feature type="transmembrane region" description="Helical" evidence="1">
    <location>
        <begin position="143"/>
        <end position="161"/>
    </location>
</feature>
<evidence type="ECO:0000259" key="2">
    <source>
        <dbReference type="Pfam" id="PF00892"/>
    </source>
</evidence>
<feature type="domain" description="EamA" evidence="2">
    <location>
        <begin position="144"/>
        <end position="275"/>
    </location>
</feature>
<name>A0A075NVT7_9ALTE</name>
<feature type="transmembrane region" description="Helical" evidence="1">
    <location>
        <begin position="27"/>
        <end position="45"/>
    </location>
</feature>
<dbReference type="AlphaFoldDB" id="A0A075NVT7"/>
<feature type="transmembrane region" description="Helical" evidence="1">
    <location>
        <begin position="173"/>
        <end position="191"/>
    </location>
</feature>
<proteinExistence type="predicted"/>
<dbReference type="InterPro" id="IPR000620">
    <property type="entry name" value="EamA_dom"/>
</dbReference>
<dbReference type="Proteomes" id="UP000056090">
    <property type="component" value="Chromosome"/>
</dbReference>
<gene>
    <name evidence="3" type="ORF">EP13_02085</name>
</gene>
<feature type="transmembrane region" description="Helical" evidence="1">
    <location>
        <begin position="233"/>
        <end position="252"/>
    </location>
</feature>
<feature type="transmembrane region" description="Helical" evidence="1">
    <location>
        <begin position="113"/>
        <end position="131"/>
    </location>
</feature>
<protein>
    <recommendedName>
        <fullName evidence="2">EamA domain-containing protein</fullName>
    </recommendedName>
</protein>
<keyword evidence="1" id="KW-1133">Transmembrane helix</keyword>
<feature type="domain" description="EamA" evidence="2">
    <location>
        <begin position="4"/>
        <end position="130"/>
    </location>
</feature>
<dbReference type="GeneID" id="78253733"/>
<feature type="transmembrane region" description="Helical" evidence="1">
    <location>
        <begin position="203"/>
        <end position="221"/>
    </location>
</feature>
<evidence type="ECO:0000313" key="4">
    <source>
        <dbReference type="Proteomes" id="UP000056090"/>
    </source>
</evidence>
<keyword evidence="1" id="KW-0472">Membrane</keyword>
<dbReference type="KEGG" id="aal:EP13_02085"/>
<feature type="transmembrane region" description="Helical" evidence="1">
    <location>
        <begin position="89"/>
        <end position="106"/>
    </location>
</feature>
<keyword evidence="1" id="KW-0812">Transmembrane</keyword>
<evidence type="ECO:0000313" key="3">
    <source>
        <dbReference type="EMBL" id="AIF97578.1"/>
    </source>
</evidence>